<dbReference type="RefSeq" id="WP_051207111.1">
    <property type="nucleotide sequence ID" value="NZ_JAHVIQ010000001.1"/>
</dbReference>
<evidence type="ECO:0000313" key="2">
    <source>
        <dbReference type="EMBL" id="RUO74355.1"/>
    </source>
</evidence>
<protein>
    <recommendedName>
        <fullName evidence="4">DUF3153 domain-containing protein</fullName>
    </recommendedName>
</protein>
<evidence type="ECO:0008006" key="4">
    <source>
        <dbReference type="Google" id="ProtNLM"/>
    </source>
</evidence>
<name>A0A432Z8W1_9GAMM</name>
<evidence type="ECO:0000313" key="3">
    <source>
        <dbReference type="Proteomes" id="UP000287022"/>
    </source>
</evidence>
<dbReference type="Proteomes" id="UP000287022">
    <property type="component" value="Unassembled WGS sequence"/>
</dbReference>
<feature type="signal peptide" evidence="1">
    <location>
        <begin position="1"/>
        <end position="20"/>
    </location>
</feature>
<dbReference type="EMBL" id="PIQE01000001">
    <property type="protein sequence ID" value="RUO74355.1"/>
    <property type="molecule type" value="Genomic_DNA"/>
</dbReference>
<sequence>MKASLLAVTLVGALTLSACAEAVPEQTLSERLGQQLTERMDKRYNTDFTYDSFELNTLTAELLATSVGVKTRIDALDAGMNQLLWAEQVQLEGDWLSQRKEQLTVDRATVRNAQLTIAYYGKGRSNLHAVVEQMQQQLPVQQASQKVNWQVNSVVMENVVVNLFDQGQPLLSVRLEQLELPKLHSNHDAQEWVNSLLGPLLEQLLAQAVRGESKTMTVDSQALMGFIWREMGAF</sequence>
<dbReference type="AlphaFoldDB" id="A0A432Z8W1"/>
<evidence type="ECO:0000256" key="1">
    <source>
        <dbReference type="SAM" id="SignalP"/>
    </source>
</evidence>
<proteinExistence type="predicted"/>
<feature type="chain" id="PRO_5019430214" description="DUF3153 domain-containing protein" evidence="1">
    <location>
        <begin position="21"/>
        <end position="234"/>
    </location>
</feature>
<reference evidence="3" key="1">
    <citation type="journal article" date="2018" name="Front. Microbiol.">
        <title>Genome-Based Analysis Reveals the Taxonomy and Diversity of the Family Idiomarinaceae.</title>
        <authorList>
            <person name="Liu Y."/>
            <person name="Lai Q."/>
            <person name="Shao Z."/>
        </authorList>
    </citation>
    <scope>NUCLEOTIDE SEQUENCE [LARGE SCALE GENOMIC DNA]</scope>
    <source>
        <strain evidence="3">c121</strain>
    </source>
</reference>
<keyword evidence="1" id="KW-0732">Signal</keyword>
<gene>
    <name evidence="2" type="ORF">CWI80_03150</name>
</gene>
<dbReference type="PROSITE" id="PS51257">
    <property type="entry name" value="PROKAR_LIPOPROTEIN"/>
    <property type="match status" value="1"/>
</dbReference>
<dbReference type="STRING" id="1122124.GCA_000423165_00769"/>
<comment type="caution">
    <text evidence="2">The sequence shown here is derived from an EMBL/GenBank/DDBJ whole genome shotgun (WGS) entry which is preliminary data.</text>
</comment>
<organism evidence="2 3">
    <name type="scientific">Pseudidiomarina sediminum</name>
    <dbReference type="NCBI Taxonomy" id="431675"/>
    <lineage>
        <taxon>Bacteria</taxon>
        <taxon>Pseudomonadati</taxon>
        <taxon>Pseudomonadota</taxon>
        <taxon>Gammaproteobacteria</taxon>
        <taxon>Alteromonadales</taxon>
        <taxon>Idiomarinaceae</taxon>
        <taxon>Pseudidiomarina</taxon>
    </lineage>
</organism>
<accession>A0A432Z8W1</accession>
<keyword evidence="3" id="KW-1185">Reference proteome</keyword>